<feature type="compositionally biased region" description="Basic and acidic residues" evidence="1">
    <location>
        <begin position="90"/>
        <end position="100"/>
    </location>
</feature>
<dbReference type="PANTHER" id="PTHR13138:SF3">
    <property type="entry name" value="CD2 ANTIGEN CYTOPLASMIC TAIL-BINDING PROTEIN 2"/>
    <property type="match status" value="1"/>
</dbReference>
<dbReference type="Pfam" id="PF02213">
    <property type="entry name" value="GYF"/>
    <property type="match status" value="1"/>
</dbReference>
<gene>
    <name evidence="3" type="ORF">LTR05_002035</name>
</gene>
<keyword evidence="4" id="KW-1185">Reference proteome</keyword>
<feature type="compositionally biased region" description="Acidic residues" evidence="1">
    <location>
        <begin position="101"/>
        <end position="112"/>
    </location>
</feature>
<evidence type="ECO:0000313" key="4">
    <source>
        <dbReference type="Proteomes" id="UP001309876"/>
    </source>
</evidence>
<protein>
    <recommendedName>
        <fullName evidence="2">GYF domain-containing protein</fullName>
    </recommendedName>
</protein>
<dbReference type="InterPro" id="IPR003169">
    <property type="entry name" value="GYF"/>
</dbReference>
<feature type="compositionally biased region" description="Basic and acidic residues" evidence="1">
    <location>
        <begin position="113"/>
        <end position="129"/>
    </location>
</feature>
<accession>A0AAN7Y7S1</accession>
<dbReference type="PROSITE" id="PS50829">
    <property type="entry name" value="GYF"/>
    <property type="match status" value="1"/>
</dbReference>
<dbReference type="PANTHER" id="PTHR13138">
    <property type="entry name" value="PROTEIN LIN1"/>
    <property type="match status" value="1"/>
</dbReference>
<dbReference type="Proteomes" id="UP001309876">
    <property type="component" value="Unassembled WGS sequence"/>
</dbReference>
<dbReference type="EMBL" id="JAVRRJ010000002">
    <property type="protein sequence ID" value="KAK5087820.1"/>
    <property type="molecule type" value="Genomic_DNA"/>
</dbReference>
<feature type="region of interest" description="Disordered" evidence="1">
    <location>
        <begin position="1"/>
        <end position="237"/>
    </location>
</feature>
<sequence length="460" mass="51834">MQSAKRSAEDFARVHHEAFDTDHSSKKPCFDVRNPSALAPDELEDDAVLDADVIGARGQQVKRGAVNVDGYDSDSDNENFDARAAAKAKAQKDADRKTKEEEQDDMFAELEEEFNKDGDDSEGDTERKGGGKRKSVKFLDEDQIEGQVKNSKSGGHVSADFSLNGSARKHGKGKDIDQEQESSSDSEVDDVMRADAGDLDEELGAGGKKKHAPKLDAFNMREENEEGKFDEQGNYVRKAVDPDAKHDIWLEGISKKEMKKAQDAHEKREKERRQKTIEDDAKSDEDVLRNLLPLLQPSETILEALARLNRGHKKKPKWQNKSKKKSTNGEADAAVDETDNKDEERTKTIDSITEAADLLLSRGQPEIYDAEREMLIRQYQRLTGEIWKDPDTEPPENQQQDLVTDSAYWQYRWSDARDGGDSHGPYDTNTMKAWSDAGYFGDGVEFRKVGEDWTRIPDFV</sequence>
<dbReference type="Gene3D" id="3.30.1490.40">
    <property type="match status" value="1"/>
</dbReference>
<evidence type="ECO:0000256" key="1">
    <source>
        <dbReference type="SAM" id="MobiDB-lite"/>
    </source>
</evidence>
<dbReference type="InterPro" id="IPR039905">
    <property type="entry name" value="CD2BP2/Lin1"/>
</dbReference>
<dbReference type="GO" id="GO:0005682">
    <property type="term" value="C:U5 snRNP"/>
    <property type="evidence" value="ECO:0007669"/>
    <property type="project" value="InterPro"/>
</dbReference>
<reference evidence="3 4" key="1">
    <citation type="submission" date="2023-08" db="EMBL/GenBank/DDBJ databases">
        <title>Black Yeasts Isolated from many extreme environments.</title>
        <authorList>
            <person name="Coleine C."/>
            <person name="Stajich J.E."/>
            <person name="Selbmann L."/>
        </authorList>
    </citation>
    <scope>NUCLEOTIDE SEQUENCE [LARGE SCALE GENOMIC DNA]</scope>
    <source>
        <strain evidence="3 4">CCFEE 5910</strain>
    </source>
</reference>
<feature type="compositionally biased region" description="Basic residues" evidence="1">
    <location>
        <begin position="311"/>
        <end position="326"/>
    </location>
</feature>
<feature type="region of interest" description="Disordered" evidence="1">
    <location>
        <begin position="251"/>
        <end position="286"/>
    </location>
</feature>
<dbReference type="InterPro" id="IPR035445">
    <property type="entry name" value="GYF-like_dom_sf"/>
</dbReference>
<feature type="compositionally biased region" description="Basic and acidic residues" evidence="1">
    <location>
        <begin position="1"/>
        <end position="30"/>
    </location>
</feature>
<evidence type="ECO:0000313" key="3">
    <source>
        <dbReference type="EMBL" id="KAK5087820.1"/>
    </source>
</evidence>
<name>A0AAN7Y7S1_9EURO</name>
<feature type="compositionally biased region" description="Basic and acidic residues" evidence="1">
    <location>
        <begin position="219"/>
        <end position="231"/>
    </location>
</feature>
<proteinExistence type="predicted"/>
<dbReference type="AlphaFoldDB" id="A0AAN7Y7S1"/>
<feature type="region of interest" description="Disordered" evidence="1">
    <location>
        <begin position="311"/>
        <end position="347"/>
    </location>
</feature>
<evidence type="ECO:0000259" key="2">
    <source>
        <dbReference type="PROSITE" id="PS50829"/>
    </source>
</evidence>
<comment type="caution">
    <text evidence="3">The sequence shown here is derived from an EMBL/GenBank/DDBJ whole genome shotgun (WGS) entry which is preliminary data.</text>
</comment>
<organism evidence="3 4">
    <name type="scientific">Lithohypha guttulata</name>
    <dbReference type="NCBI Taxonomy" id="1690604"/>
    <lineage>
        <taxon>Eukaryota</taxon>
        <taxon>Fungi</taxon>
        <taxon>Dikarya</taxon>
        <taxon>Ascomycota</taxon>
        <taxon>Pezizomycotina</taxon>
        <taxon>Eurotiomycetes</taxon>
        <taxon>Chaetothyriomycetidae</taxon>
        <taxon>Chaetothyriales</taxon>
        <taxon>Trichomeriaceae</taxon>
        <taxon>Lithohypha</taxon>
    </lineage>
</organism>
<feature type="compositionally biased region" description="Acidic residues" evidence="1">
    <location>
        <begin position="178"/>
        <end position="189"/>
    </location>
</feature>
<feature type="domain" description="GYF" evidence="2">
    <location>
        <begin position="406"/>
        <end position="460"/>
    </location>
</feature>
<dbReference type="SUPFAM" id="SSF55277">
    <property type="entry name" value="GYF domain"/>
    <property type="match status" value="1"/>
</dbReference>